<keyword evidence="4" id="KW-1185">Reference proteome</keyword>
<evidence type="ECO:0000313" key="4">
    <source>
        <dbReference type="Proteomes" id="UP000295060"/>
    </source>
</evidence>
<comment type="caution">
    <text evidence="3">The sequence shown here is derived from an EMBL/GenBank/DDBJ whole genome shotgun (WGS) entry which is preliminary data.</text>
</comment>
<feature type="compositionally biased region" description="Polar residues" evidence="1">
    <location>
        <begin position="9"/>
        <end position="21"/>
    </location>
</feature>
<organism evidence="3 4">
    <name type="scientific">Kribbella pratensis</name>
    <dbReference type="NCBI Taxonomy" id="2512112"/>
    <lineage>
        <taxon>Bacteria</taxon>
        <taxon>Bacillati</taxon>
        <taxon>Actinomycetota</taxon>
        <taxon>Actinomycetes</taxon>
        <taxon>Propionibacteriales</taxon>
        <taxon>Kribbellaceae</taxon>
        <taxon>Kribbella</taxon>
    </lineage>
</organism>
<evidence type="ECO:0000313" key="3">
    <source>
        <dbReference type="EMBL" id="TDW90520.1"/>
    </source>
</evidence>
<sequence>MPQKLGDALTSTSEPSTQQGADSPARTGSVEPPRGLAPRQVQFLLILAATVVGWGAIIALCVLDQPDAAKAIGAVWTATCGLLALWKPEPRS</sequence>
<feature type="region of interest" description="Disordered" evidence="1">
    <location>
        <begin position="1"/>
        <end position="34"/>
    </location>
</feature>
<keyword evidence="2" id="KW-0472">Membrane</keyword>
<name>A0ABY2FHE1_9ACTN</name>
<dbReference type="Proteomes" id="UP000295060">
    <property type="component" value="Unassembled WGS sequence"/>
</dbReference>
<protein>
    <recommendedName>
        <fullName evidence="5">DUF2530 domain-containing protein</fullName>
    </recommendedName>
</protein>
<evidence type="ECO:0008006" key="5">
    <source>
        <dbReference type="Google" id="ProtNLM"/>
    </source>
</evidence>
<keyword evidence="2" id="KW-0812">Transmembrane</keyword>
<gene>
    <name evidence="3" type="ORF">EV137_4340</name>
</gene>
<evidence type="ECO:0000256" key="1">
    <source>
        <dbReference type="SAM" id="MobiDB-lite"/>
    </source>
</evidence>
<reference evidence="3 4" key="1">
    <citation type="submission" date="2019-03" db="EMBL/GenBank/DDBJ databases">
        <title>Genomic Encyclopedia of Type Strains, Phase III (KMG-III): the genomes of soil and plant-associated and newly described type strains.</title>
        <authorList>
            <person name="Whitman W."/>
        </authorList>
    </citation>
    <scope>NUCLEOTIDE SEQUENCE [LARGE SCALE GENOMIC DNA]</scope>
    <source>
        <strain evidence="3 4">VKMAc-2574</strain>
    </source>
</reference>
<feature type="transmembrane region" description="Helical" evidence="2">
    <location>
        <begin position="43"/>
        <end position="62"/>
    </location>
</feature>
<evidence type="ECO:0000256" key="2">
    <source>
        <dbReference type="SAM" id="Phobius"/>
    </source>
</evidence>
<keyword evidence="2" id="KW-1133">Transmembrane helix</keyword>
<proteinExistence type="predicted"/>
<accession>A0ABY2FHE1</accession>
<dbReference type="EMBL" id="SODU01000002">
    <property type="protein sequence ID" value="TDW90520.1"/>
    <property type="molecule type" value="Genomic_DNA"/>
</dbReference>